<dbReference type="Proteomes" id="UP000499080">
    <property type="component" value="Unassembled WGS sequence"/>
</dbReference>
<proteinExistence type="predicted"/>
<keyword evidence="3" id="KW-1185">Reference proteome</keyword>
<sequence length="92" mass="10556">MEQRWMPRFKAIINDLSTPRKWRGGTPLRSIFSPSICVGHSRVANYITIIYESFRSLTKPTFPPFAPISSRAREPPPRIYTGHISDPEVPMV</sequence>
<comment type="caution">
    <text evidence="2">The sequence shown here is derived from an EMBL/GenBank/DDBJ whole genome shotgun (WGS) entry which is preliminary data.</text>
</comment>
<dbReference type="AlphaFoldDB" id="A0A4Y2K313"/>
<reference evidence="2 3" key="1">
    <citation type="journal article" date="2019" name="Sci. Rep.">
        <title>Orb-weaving spider Araneus ventricosus genome elucidates the spidroin gene catalogue.</title>
        <authorList>
            <person name="Kono N."/>
            <person name="Nakamura H."/>
            <person name="Ohtoshi R."/>
            <person name="Moran D.A.P."/>
            <person name="Shinohara A."/>
            <person name="Yoshida Y."/>
            <person name="Fujiwara M."/>
            <person name="Mori M."/>
            <person name="Tomita M."/>
            <person name="Arakawa K."/>
        </authorList>
    </citation>
    <scope>NUCLEOTIDE SEQUENCE [LARGE SCALE GENOMIC DNA]</scope>
</reference>
<evidence type="ECO:0000313" key="2">
    <source>
        <dbReference type="EMBL" id="GBM96771.1"/>
    </source>
</evidence>
<gene>
    <name evidence="2" type="ORF">AVEN_178016_1</name>
</gene>
<evidence type="ECO:0000256" key="1">
    <source>
        <dbReference type="SAM" id="MobiDB-lite"/>
    </source>
</evidence>
<evidence type="ECO:0000313" key="3">
    <source>
        <dbReference type="Proteomes" id="UP000499080"/>
    </source>
</evidence>
<feature type="region of interest" description="Disordered" evidence="1">
    <location>
        <begin position="66"/>
        <end position="92"/>
    </location>
</feature>
<accession>A0A4Y2K313</accession>
<organism evidence="2 3">
    <name type="scientific">Araneus ventricosus</name>
    <name type="common">Orbweaver spider</name>
    <name type="synonym">Epeira ventricosa</name>
    <dbReference type="NCBI Taxonomy" id="182803"/>
    <lineage>
        <taxon>Eukaryota</taxon>
        <taxon>Metazoa</taxon>
        <taxon>Ecdysozoa</taxon>
        <taxon>Arthropoda</taxon>
        <taxon>Chelicerata</taxon>
        <taxon>Arachnida</taxon>
        <taxon>Araneae</taxon>
        <taxon>Araneomorphae</taxon>
        <taxon>Entelegynae</taxon>
        <taxon>Araneoidea</taxon>
        <taxon>Araneidae</taxon>
        <taxon>Araneus</taxon>
    </lineage>
</organism>
<protein>
    <submittedName>
        <fullName evidence="2">Uncharacterized protein</fullName>
    </submittedName>
</protein>
<name>A0A4Y2K313_ARAVE</name>
<dbReference type="EMBL" id="BGPR01004174">
    <property type="protein sequence ID" value="GBM96771.1"/>
    <property type="molecule type" value="Genomic_DNA"/>
</dbReference>